<dbReference type="InterPro" id="IPR012341">
    <property type="entry name" value="6hp_glycosidase-like_sf"/>
</dbReference>
<feature type="region of interest" description="Disordered" evidence="6">
    <location>
        <begin position="1"/>
        <end position="36"/>
    </location>
</feature>
<dbReference type="EC" id="3.2.1.106" evidence="5"/>
<evidence type="ECO:0000256" key="5">
    <source>
        <dbReference type="RuleBase" id="RU368089"/>
    </source>
</evidence>
<gene>
    <name evidence="9" type="ORF">Sjap_016467</name>
</gene>
<dbReference type="Proteomes" id="UP001417504">
    <property type="component" value="Unassembled WGS sequence"/>
</dbReference>
<comment type="similarity">
    <text evidence="2 5">Belongs to the glycosyl hydrolase 63 family.</text>
</comment>
<reference evidence="9 10" key="1">
    <citation type="submission" date="2024-01" db="EMBL/GenBank/DDBJ databases">
        <title>Genome assemblies of Stephania.</title>
        <authorList>
            <person name="Yang L."/>
        </authorList>
    </citation>
    <scope>NUCLEOTIDE SEQUENCE [LARGE SCALE GENOMIC DNA]</scope>
    <source>
        <strain evidence="9">QJT</strain>
        <tissue evidence="9">Leaf</tissue>
    </source>
</reference>
<dbReference type="GO" id="GO:0005789">
    <property type="term" value="C:endoplasmic reticulum membrane"/>
    <property type="evidence" value="ECO:0007669"/>
    <property type="project" value="UniProtKB-SubCell"/>
</dbReference>
<evidence type="ECO:0000256" key="3">
    <source>
        <dbReference type="ARBA" id="ARBA00022801"/>
    </source>
</evidence>
<keyword evidence="4 5" id="KW-0326">Glycosidase</keyword>
<dbReference type="AlphaFoldDB" id="A0AAP0NTT7"/>
<keyword evidence="10" id="KW-1185">Reference proteome</keyword>
<feature type="compositionally biased region" description="Polar residues" evidence="6">
    <location>
        <begin position="1"/>
        <end position="10"/>
    </location>
</feature>
<comment type="catalytic activity">
    <reaction evidence="5">
        <text>N(4)-(alpha-D-Glc-(1-&gt;2)-alpha-D-Glc-(1-&gt;3)-alpha-D-Glc-(1-&gt;3)-alpha-D-Man-(1-&gt;2)-alpha-D-Man-(1-&gt;2)-alpha-D-Man-(1-&gt;3)-[alpha-D-Man-(1-&gt;2)-alpha-D-Man-(1-&gt;3)-[alpha-D-Man-(1-&gt;2)-alpha-D-Man-(1-&gt;6)]-alpha-D-Man-(1-&gt;6)]-beta-D-Man-(1-&gt;4)-beta-D-GlcNAc-(1-&gt;4)-beta-D-GlcNAc)-L-asparaginyl-[protein] + H2O = N(4)-(alpha-D-Glc-(1-&gt;3)-alpha-D-Glc-(1-&gt;3)-alpha-D-Man-(1-&gt;2)-alpha-D-Man-(1-&gt;2)-alpha-D-Man-(1-&gt;3)-[alpha-D-Man-(1-&gt;2)-alpha-D-Man-(1-&gt;3)-[alpha-D-Man-(1-&gt;2)-alpha-D-Man-(1-&gt;6)]-alpha-D-Man-(1-&gt;6)]-beta-D-Man-(1-&gt;4)-beta-D-GlcNAc-(1-&gt;4)-beta-D-GlcNAc)-L-asparaginyl-[protein] + beta-D-glucose</text>
        <dbReference type="Rhea" id="RHEA:55988"/>
        <dbReference type="Rhea" id="RHEA-COMP:12806"/>
        <dbReference type="Rhea" id="RHEA-COMP:14355"/>
        <dbReference type="ChEBI" id="CHEBI:15377"/>
        <dbReference type="ChEBI" id="CHEBI:15903"/>
        <dbReference type="ChEBI" id="CHEBI:59082"/>
        <dbReference type="ChEBI" id="CHEBI:132537"/>
        <dbReference type="EC" id="3.2.1.106"/>
    </reaction>
</comment>
<evidence type="ECO:0000259" key="8">
    <source>
        <dbReference type="Pfam" id="PF16923"/>
    </source>
</evidence>
<dbReference type="GO" id="GO:0006487">
    <property type="term" value="P:protein N-linked glycosylation"/>
    <property type="evidence" value="ECO:0007669"/>
    <property type="project" value="UniProtKB-UniRule"/>
</dbReference>
<evidence type="ECO:0000259" key="7">
    <source>
        <dbReference type="Pfam" id="PF03200"/>
    </source>
</evidence>
<comment type="function">
    <text evidence="5">Cleaves the distal alpha 1,2-linked glucose residue from the Glc(3)Man(9)GlcNAc(2) oligosaccharide precursor.</text>
</comment>
<dbReference type="InterPro" id="IPR031631">
    <property type="entry name" value="Glyco_hydro_63N"/>
</dbReference>
<dbReference type="InterPro" id="IPR038518">
    <property type="entry name" value="Glyco_hydro_63N_sf"/>
</dbReference>
<keyword evidence="5" id="KW-0812">Transmembrane</keyword>
<protein>
    <recommendedName>
        <fullName evidence="5">Mannosyl-oligosaccharide glucosidase</fullName>
        <ecNumber evidence="5">3.2.1.106</ecNumber>
    </recommendedName>
</protein>
<feature type="compositionally biased region" description="Basic and acidic residues" evidence="6">
    <location>
        <begin position="15"/>
        <end position="24"/>
    </location>
</feature>
<dbReference type="Gene3D" id="2.70.98.110">
    <property type="entry name" value="Glycosyl hydrolase family 63, N-terminal domain"/>
    <property type="match status" value="1"/>
</dbReference>
<feature type="region of interest" description="Disordered" evidence="6">
    <location>
        <begin position="572"/>
        <end position="595"/>
    </location>
</feature>
<keyword evidence="5" id="KW-1133">Transmembrane helix</keyword>
<sequence length="849" mass="97019">MGGSSRTSARSRIRPSNDEHADSHRNRKPYQKITKDRRSIATGNSLQIMDVNLITLLALALVAFLLIISLTYHLVRSGEPIRALRVVTPFDAPKLTDLPMFQGEHKEGLYWGTYRPLVYLGIRARTPESLIGGLMWIGAKDGRYFMRHVCQDSDELGKYGWTEHNGRDYGRQVIVDQDMTLTTSFLKSFGVGSGYGGDWAVQIDAQNQRNDLDVEELGVGHLFFYLADEEGNSINVGRERLDVRDGSLLASGSRKDVGGWELHLSSKDSSVIHYAGFRTPHMHNLTDLVQGTLAVYASRMGLLQLPDSLDHSSNVLVFQISAKFPFKIDLAFVSGTDSESSKVEDRVKNLTGELLDSKLKQGQREFEEKFQKSFSLTNKVDSQSMNVGRAAVANLVGGIGYFYGQSKIALARSSSQNKGDNFVPYWPAELYTAVPSRSFFPRGFLWDEGFHQLLIWRWDIHICLDIIGHWLDLMNADGWIPREQILGAEALSKVPEEFVPQHPSNGNPPTLFLILHDVVRRTKRNEFSATETSEILSFLDRAFIRLEAWFQWFNTTQTGKDKSSFYWHGRDSTTTRELNPKTLSSGLDDYPRASHPNEDERHLDLRCWMLLAADCLHSISELLENKKHNGKEYHMMAELLSDFEILNQIHLDKASGAYYDYGNNTEKVRLRWQETTSGRELLREVLETPQLRLVPHVGYVSLFPFMMKIIPPESWVLGKQLDLISNRSMLWTNYGLRSLAKTSSVYMKRNTEHDPPYWRGPIWMNMNYLILSSLHHYSQEKGPYQARASMIYKELRQNLIKNVVNNYFQTGYLWEQYDQTKEGKGKGARPFTGWTSLVLLIMAEAFPNH</sequence>
<dbReference type="EMBL" id="JBBNAE010000006">
    <property type="protein sequence ID" value="KAK9117520.1"/>
    <property type="molecule type" value="Genomic_DNA"/>
</dbReference>
<feature type="compositionally biased region" description="Polar residues" evidence="6">
    <location>
        <begin position="575"/>
        <end position="585"/>
    </location>
</feature>
<proteinExistence type="inferred from homology"/>
<dbReference type="Pfam" id="PF03200">
    <property type="entry name" value="Glyco_hydro_63"/>
    <property type="match status" value="1"/>
</dbReference>
<feature type="transmembrane region" description="Helical" evidence="5">
    <location>
        <begin position="53"/>
        <end position="75"/>
    </location>
</feature>
<dbReference type="GO" id="GO:0004573">
    <property type="term" value="F:Glc3Man9GlcNAc2 oligosaccharide glucosidase activity"/>
    <property type="evidence" value="ECO:0007669"/>
    <property type="project" value="UniProtKB-UniRule"/>
</dbReference>
<evidence type="ECO:0000256" key="4">
    <source>
        <dbReference type="ARBA" id="ARBA00023295"/>
    </source>
</evidence>
<evidence type="ECO:0000256" key="2">
    <source>
        <dbReference type="ARBA" id="ARBA00010833"/>
    </source>
</evidence>
<comment type="caution">
    <text evidence="9">The sequence shown here is derived from an EMBL/GenBank/DDBJ whole genome shotgun (WGS) entry which is preliminary data.</text>
</comment>
<evidence type="ECO:0000313" key="9">
    <source>
        <dbReference type="EMBL" id="KAK9117520.1"/>
    </source>
</evidence>
<evidence type="ECO:0000313" key="10">
    <source>
        <dbReference type="Proteomes" id="UP001417504"/>
    </source>
</evidence>
<dbReference type="PANTHER" id="PTHR10412:SF20">
    <property type="entry name" value="MANNOSYL-OLIGOSACCHARIDE GLUCOSIDASE GCS1"/>
    <property type="match status" value="1"/>
</dbReference>
<organism evidence="9 10">
    <name type="scientific">Stephania japonica</name>
    <dbReference type="NCBI Taxonomy" id="461633"/>
    <lineage>
        <taxon>Eukaryota</taxon>
        <taxon>Viridiplantae</taxon>
        <taxon>Streptophyta</taxon>
        <taxon>Embryophyta</taxon>
        <taxon>Tracheophyta</taxon>
        <taxon>Spermatophyta</taxon>
        <taxon>Magnoliopsida</taxon>
        <taxon>Ranunculales</taxon>
        <taxon>Menispermaceae</taxon>
        <taxon>Menispermoideae</taxon>
        <taxon>Cissampelideae</taxon>
        <taxon>Stephania</taxon>
    </lineage>
</organism>
<keyword evidence="5" id="KW-0472">Membrane</keyword>
<dbReference type="SUPFAM" id="SSF48208">
    <property type="entry name" value="Six-hairpin glycosidases"/>
    <property type="match status" value="1"/>
</dbReference>
<dbReference type="FunFam" id="1.50.10.10:FF:000009">
    <property type="entry name" value="mannosyl-oligosaccharide glucosidase"/>
    <property type="match status" value="1"/>
</dbReference>
<keyword evidence="5" id="KW-0256">Endoplasmic reticulum</keyword>
<comment type="subcellular location">
    <subcellularLocation>
        <location evidence="5">Endoplasmic reticulum membrane</location>
        <topology evidence="5">Single-pass type II membrane protein</topology>
    </subcellularLocation>
</comment>
<evidence type="ECO:0000256" key="6">
    <source>
        <dbReference type="SAM" id="MobiDB-lite"/>
    </source>
</evidence>
<evidence type="ECO:0000256" key="1">
    <source>
        <dbReference type="ARBA" id="ARBA00004740"/>
    </source>
</evidence>
<dbReference type="Pfam" id="PF16923">
    <property type="entry name" value="Glyco_hydro_63N"/>
    <property type="match status" value="1"/>
</dbReference>
<dbReference type="Gene3D" id="1.50.10.10">
    <property type="match status" value="1"/>
</dbReference>
<dbReference type="PANTHER" id="PTHR10412">
    <property type="entry name" value="MANNOSYL-OLIGOSACCHARIDE GLUCOSIDASE"/>
    <property type="match status" value="1"/>
</dbReference>
<accession>A0AAP0NTT7</accession>
<dbReference type="InterPro" id="IPR004888">
    <property type="entry name" value="Glycoside_hydrolase_63"/>
</dbReference>
<keyword evidence="3 5" id="KW-0378">Hydrolase</keyword>
<name>A0AAP0NTT7_9MAGN</name>
<dbReference type="FunFam" id="2.70.98.110:FF:000002">
    <property type="entry name" value="Mannosyl-oligosaccharide glucosidase GCS1"/>
    <property type="match status" value="1"/>
</dbReference>
<dbReference type="InterPro" id="IPR008928">
    <property type="entry name" value="6-hairpin_glycosidase_sf"/>
</dbReference>
<feature type="domain" description="Glycosyl hydrolase family 63 N-terminal" evidence="8">
    <location>
        <begin position="109"/>
        <end position="269"/>
    </location>
</feature>
<feature type="domain" description="Glycosyl hydrolase family 63 C-terminal" evidence="7">
    <location>
        <begin position="351"/>
        <end position="844"/>
    </location>
</feature>
<comment type="pathway">
    <text evidence="1">Glycan metabolism; N-glycan degradation.</text>
</comment>
<dbReference type="InterPro" id="IPR031335">
    <property type="entry name" value="Glyco_hydro_63_C"/>
</dbReference>
<dbReference type="GO" id="GO:0009311">
    <property type="term" value="P:oligosaccharide metabolic process"/>
    <property type="evidence" value="ECO:0007669"/>
    <property type="project" value="UniProtKB-UniRule"/>
</dbReference>